<dbReference type="GO" id="GO:0008360">
    <property type="term" value="P:regulation of cell shape"/>
    <property type="evidence" value="ECO:0007669"/>
    <property type="project" value="UniProtKB-KW"/>
</dbReference>
<dbReference type="EMBL" id="ACZL01000014">
    <property type="protein sequence ID" value="EHI56043.1"/>
    <property type="molecule type" value="Genomic_DNA"/>
</dbReference>
<dbReference type="InterPro" id="IPR007227">
    <property type="entry name" value="Cell_shape_determining_MreD"/>
</dbReference>
<dbReference type="HOGENOM" id="CLU_132534_0_0_9"/>
<dbReference type="Pfam" id="PF04093">
    <property type="entry name" value="MreD"/>
    <property type="match status" value="1"/>
</dbReference>
<dbReference type="AlphaFoldDB" id="G5GGY5"/>
<keyword evidence="10" id="KW-1185">Reference proteome</keyword>
<proteinExistence type="inferred from homology"/>
<sequence>MRRIIINTTIILIAFAIQNCAFPFIPFLSAAPNLMIIFVFTCSFIYGQREGMFYGFITGVLMDLFYSGPFGFFTIIFVWIGYVNGTLSKYFYEDYIVLPLAICSVNEIVYNLFIFIFRFFVRGKADFLYYFRIIILPEMIITLLFTLFLYRFLLAYNRKLEEIDIKRGQKVA</sequence>
<dbReference type="OrthoDB" id="9796616at2"/>
<keyword evidence="6 8" id="KW-1133">Transmembrane helix</keyword>
<comment type="similarity">
    <text evidence="2">Belongs to the MreD family.</text>
</comment>
<evidence type="ECO:0000313" key="10">
    <source>
        <dbReference type="Proteomes" id="UP000003011"/>
    </source>
</evidence>
<dbReference type="Gene3D" id="1.10.1760.20">
    <property type="match status" value="1"/>
</dbReference>
<keyword evidence="7 8" id="KW-0472">Membrane</keyword>
<accession>G5GGY5</accession>
<comment type="subcellular location">
    <subcellularLocation>
        <location evidence="1">Cell membrane</location>
        <topology evidence="1">Multi-pass membrane protein</topology>
    </subcellularLocation>
</comment>
<keyword evidence="3" id="KW-1003">Cell membrane</keyword>
<dbReference type="RefSeq" id="WP_005540059.1">
    <property type="nucleotide sequence ID" value="NZ_JH378830.1"/>
</dbReference>
<evidence type="ECO:0000256" key="7">
    <source>
        <dbReference type="ARBA" id="ARBA00023136"/>
    </source>
</evidence>
<dbReference type="eggNOG" id="COG2891">
    <property type="taxonomic scope" value="Bacteria"/>
</dbReference>
<dbReference type="STRING" id="679200.HMPREF9333_00825"/>
<organism evidence="9 10">
    <name type="scientific">Johnsonella ignava ATCC 51276</name>
    <dbReference type="NCBI Taxonomy" id="679200"/>
    <lineage>
        <taxon>Bacteria</taxon>
        <taxon>Bacillati</taxon>
        <taxon>Bacillota</taxon>
        <taxon>Clostridia</taxon>
        <taxon>Lachnospirales</taxon>
        <taxon>Lachnospiraceae</taxon>
        <taxon>Johnsonella</taxon>
    </lineage>
</organism>
<evidence type="ECO:0000256" key="1">
    <source>
        <dbReference type="ARBA" id="ARBA00004651"/>
    </source>
</evidence>
<name>G5GGY5_9FIRM</name>
<dbReference type="GO" id="GO:0005886">
    <property type="term" value="C:plasma membrane"/>
    <property type="evidence" value="ECO:0007669"/>
    <property type="project" value="UniProtKB-SubCell"/>
</dbReference>
<keyword evidence="5" id="KW-0133">Cell shape</keyword>
<evidence type="ECO:0000256" key="8">
    <source>
        <dbReference type="SAM" id="Phobius"/>
    </source>
</evidence>
<evidence type="ECO:0000256" key="3">
    <source>
        <dbReference type="ARBA" id="ARBA00022475"/>
    </source>
</evidence>
<feature type="transmembrane region" description="Helical" evidence="8">
    <location>
        <begin position="26"/>
        <end position="46"/>
    </location>
</feature>
<dbReference type="Proteomes" id="UP000003011">
    <property type="component" value="Unassembled WGS sequence"/>
</dbReference>
<evidence type="ECO:0000256" key="2">
    <source>
        <dbReference type="ARBA" id="ARBA00007776"/>
    </source>
</evidence>
<feature type="transmembrane region" description="Helical" evidence="8">
    <location>
        <begin position="129"/>
        <end position="150"/>
    </location>
</feature>
<gene>
    <name evidence="9" type="ORF">HMPREF9333_00825</name>
</gene>
<dbReference type="NCBIfam" id="TIGR03426">
    <property type="entry name" value="shape_MreD"/>
    <property type="match status" value="1"/>
</dbReference>
<feature type="transmembrane region" description="Helical" evidence="8">
    <location>
        <begin position="95"/>
        <end position="117"/>
    </location>
</feature>
<evidence type="ECO:0000313" key="9">
    <source>
        <dbReference type="EMBL" id="EHI56043.1"/>
    </source>
</evidence>
<evidence type="ECO:0000256" key="6">
    <source>
        <dbReference type="ARBA" id="ARBA00022989"/>
    </source>
</evidence>
<evidence type="ECO:0000256" key="5">
    <source>
        <dbReference type="ARBA" id="ARBA00022960"/>
    </source>
</evidence>
<evidence type="ECO:0000256" key="4">
    <source>
        <dbReference type="ARBA" id="ARBA00022692"/>
    </source>
</evidence>
<feature type="transmembrane region" description="Helical" evidence="8">
    <location>
        <begin position="53"/>
        <end position="83"/>
    </location>
</feature>
<dbReference type="PATRIC" id="fig|679200.3.peg.871"/>
<keyword evidence="4 8" id="KW-0812">Transmembrane</keyword>
<protein>
    <submittedName>
        <fullName evidence="9">Rod shape-determining protein MreD</fullName>
    </submittedName>
</protein>
<reference evidence="9 10" key="1">
    <citation type="submission" date="2011-08" db="EMBL/GenBank/DDBJ databases">
        <title>The Genome Sequence of Johnsonella ignava ATCC 51276.</title>
        <authorList>
            <consortium name="The Broad Institute Genome Sequencing Platform"/>
            <person name="Earl A."/>
            <person name="Ward D."/>
            <person name="Feldgarden M."/>
            <person name="Gevers D."/>
            <person name="Izard J."/>
            <person name="Blanton J.M."/>
            <person name="Baranova O.V."/>
            <person name="Dewhirst F.E."/>
            <person name="Young S.K."/>
            <person name="Zeng Q."/>
            <person name="Gargeya S."/>
            <person name="Fitzgerald M."/>
            <person name="Haas B."/>
            <person name="Abouelleil A."/>
            <person name="Alvarado L."/>
            <person name="Arachchi H.M."/>
            <person name="Berlin A."/>
            <person name="Brown A."/>
            <person name="Chapman S.B."/>
            <person name="Chen Z."/>
            <person name="Dunbar C."/>
            <person name="Freedman E."/>
            <person name="Gearin G."/>
            <person name="Gellesch M."/>
            <person name="Goldberg J."/>
            <person name="Griggs A."/>
            <person name="Gujja S."/>
            <person name="Heiman D."/>
            <person name="Howarth C."/>
            <person name="Larson L."/>
            <person name="Lui A."/>
            <person name="MacDonald P.J.P."/>
            <person name="Montmayeur A."/>
            <person name="Murphy C."/>
            <person name="Neiman D."/>
            <person name="Pearson M."/>
            <person name="Priest M."/>
            <person name="Roberts A."/>
            <person name="Saif S."/>
            <person name="Shea T."/>
            <person name="Shenoy N."/>
            <person name="Sisk P."/>
            <person name="Stolte C."/>
            <person name="Sykes S."/>
            <person name="Wortman J."/>
            <person name="Nusbaum C."/>
            <person name="Birren B."/>
        </authorList>
    </citation>
    <scope>NUCLEOTIDE SEQUENCE [LARGE SCALE GENOMIC DNA]</scope>
    <source>
        <strain evidence="9 10">ATCC 51276</strain>
    </source>
</reference>
<comment type="caution">
    <text evidence="9">The sequence shown here is derived from an EMBL/GenBank/DDBJ whole genome shotgun (WGS) entry which is preliminary data.</text>
</comment>